<evidence type="ECO:0000256" key="3">
    <source>
        <dbReference type="ARBA" id="ARBA00022692"/>
    </source>
</evidence>
<accession>A0A1I1R582</accession>
<dbReference type="OrthoDB" id="8753116at2"/>
<dbReference type="GO" id="GO:0005886">
    <property type="term" value="C:plasma membrane"/>
    <property type="evidence" value="ECO:0007669"/>
    <property type="project" value="UniProtKB-SubCell"/>
</dbReference>
<feature type="transmembrane region" description="Helical" evidence="6">
    <location>
        <begin position="271"/>
        <end position="292"/>
    </location>
</feature>
<dbReference type="STRING" id="1164594.SAMN05216204_12126"/>
<gene>
    <name evidence="8" type="ORF">SAMN05216204_12126</name>
</gene>
<evidence type="ECO:0000259" key="7">
    <source>
        <dbReference type="Pfam" id="PF05425"/>
    </source>
</evidence>
<organism evidence="8 9">
    <name type="scientific">Massilia yuzhufengensis</name>
    <dbReference type="NCBI Taxonomy" id="1164594"/>
    <lineage>
        <taxon>Bacteria</taxon>
        <taxon>Pseudomonadati</taxon>
        <taxon>Pseudomonadota</taxon>
        <taxon>Betaproteobacteria</taxon>
        <taxon>Burkholderiales</taxon>
        <taxon>Oxalobacteraceae</taxon>
        <taxon>Telluria group</taxon>
        <taxon>Massilia</taxon>
    </lineage>
</organism>
<dbReference type="EMBL" id="FOLD01000021">
    <property type="protein sequence ID" value="SFD29337.1"/>
    <property type="molecule type" value="Genomic_DNA"/>
</dbReference>
<evidence type="ECO:0000256" key="2">
    <source>
        <dbReference type="ARBA" id="ARBA00022475"/>
    </source>
</evidence>
<comment type="subcellular location">
    <subcellularLocation>
        <location evidence="1">Cell membrane</location>
        <topology evidence="1">Multi-pass membrane protein</topology>
    </subcellularLocation>
</comment>
<keyword evidence="4 6" id="KW-1133">Transmembrane helix</keyword>
<evidence type="ECO:0000256" key="1">
    <source>
        <dbReference type="ARBA" id="ARBA00004651"/>
    </source>
</evidence>
<evidence type="ECO:0000256" key="4">
    <source>
        <dbReference type="ARBA" id="ARBA00022989"/>
    </source>
</evidence>
<dbReference type="AlphaFoldDB" id="A0A1I1R582"/>
<proteinExistence type="predicted"/>
<feature type="transmembrane region" description="Helical" evidence="6">
    <location>
        <begin position="6"/>
        <end position="28"/>
    </location>
</feature>
<dbReference type="Proteomes" id="UP000198639">
    <property type="component" value="Unassembled WGS sequence"/>
</dbReference>
<evidence type="ECO:0000313" key="8">
    <source>
        <dbReference type="EMBL" id="SFD29337.1"/>
    </source>
</evidence>
<protein>
    <submittedName>
        <fullName evidence="8">Putative copper resistance protein D</fullName>
    </submittedName>
</protein>
<dbReference type="Pfam" id="PF05425">
    <property type="entry name" value="CopD"/>
    <property type="match status" value="1"/>
</dbReference>
<dbReference type="PANTHER" id="PTHR34820:SF4">
    <property type="entry name" value="INNER MEMBRANE PROTEIN YEBZ"/>
    <property type="match status" value="1"/>
</dbReference>
<feature type="transmembrane region" description="Helical" evidence="6">
    <location>
        <begin position="49"/>
        <end position="72"/>
    </location>
</feature>
<evidence type="ECO:0000256" key="6">
    <source>
        <dbReference type="SAM" id="Phobius"/>
    </source>
</evidence>
<keyword evidence="9" id="KW-1185">Reference proteome</keyword>
<name>A0A1I1R582_9BURK</name>
<keyword evidence="3 6" id="KW-0812">Transmembrane</keyword>
<feature type="transmembrane region" description="Helical" evidence="6">
    <location>
        <begin position="147"/>
        <end position="170"/>
    </location>
</feature>
<feature type="transmembrane region" description="Helical" evidence="6">
    <location>
        <begin position="92"/>
        <end position="110"/>
    </location>
</feature>
<evidence type="ECO:0000256" key="5">
    <source>
        <dbReference type="ARBA" id="ARBA00023136"/>
    </source>
</evidence>
<dbReference type="RefSeq" id="WP_091875705.1">
    <property type="nucleotide sequence ID" value="NZ_FOLD01000021.1"/>
</dbReference>
<reference evidence="9" key="1">
    <citation type="submission" date="2016-10" db="EMBL/GenBank/DDBJ databases">
        <authorList>
            <person name="Varghese N."/>
            <person name="Submissions S."/>
        </authorList>
    </citation>
    <scope>NUCLEOTIDE SEQUENCE [LARGE SCALE GENOMIC DNA]</scope>
    <source>
        <strain evidence="9">CGMCC 1.12041</strain>
    </source>
</reference>
<feature type="transmembrane region" description="Helical" evidence="6">
    <location>
        <begin position="224"/>
        <end position="250"/>
    </location>
</feature>
<evidence type="ECO:0000313" key="9">
    <source>
        <dbReference type="Proteomes" id="UP000198639"/>
    </source>
</evidence>
<keyword evidence="2" id="KW-1003">Cell membrane</keyword>
<keyword evidence="5 6" id="KW-0472">Membrane</keyword>
<feature type="domain" description="Copper resistance protein D" evidence="7">
    <location>
        <begin position="196"/>
        <end position="290"/>
    </location>
</feature>
<feature type="transmembrane region" description="Helical" evidence="6">
    <location>
        <begin position="191"/>
        <end position="212"/>
    </location>
</feature>
<dbReference type="PANTHER" id="PTHR34820">
    <property type="entry name" value="INNER MEMBRANE PROTEIN YEBZ"/>
    <property type="match status" value="1"/>
</dbReference>
<dbReference type="InterPro" id="IPR008457">
    <property type="entry name" value="Cu-R_CopD_dom"/>
</dbReference>
<sequence>MDSVLGLQVGSAIFLNVAFAWLVGSWLARRWMSAVGASKTDTEHLLGSADIFAGALGVLAGCAGLWASAAVMGGVSLAEAKDLVWQMLTMTSIGRAGYISLGALALALAIRAYRSTAAWREWAVLAALGVFAFVRASMGHAGENGYWTIPFAAEVVHLTAMGAWTGLVFVSAWKAMGADALQDDSNRMGGYLEAMSVAATVAVIAIFATGLFNSWHRVGTVDNLLGGTLYTTALLVKVALVAVALLLGGYNKFFGLALARNSAQGIARVKFALKVESIVLLAVLFAAAVLTAQQPPAAM</sequence>
<feature type="transmembrane region" description="Helical" evidence="6">
    <location>
        <begin position="122"/>
        <end position="141"/>
    </location>
</feature>
<dbReference type="GO" id="GO:0006825">
    <property type="term" value="P:copper ion transport"/>
    <property type="evidence" value="ECO:0007669"/>
    <property type="project" value="InterPro"/>
</dbReference>
<dbReference type="InterPro" id="IPR032694">
    <property type="entry name" value="CopC/D"/>
</dbReference>